<dbReference type="EMBL" id="JBFMKM010000004">
    <property type="protein sequence ID" value="KAL1306341.1"/>
    <property type="molecule type" value="Genomic_DNA"/>
</dbReference>
<name>A0ABR3PJN2_9PEZI</name>
<dbReference type="PANTHER" id="PTHR41677">
    <property type="entry name" value="YALI0B19030P"/>
    <property type="match status" value="1"/>
</dbReference>
<organism evidence="1 2">
    <name type="scientific">Neodothiora populina</name>
    <dbReference type="NCBI Taxonomy" id="2781224"/>
    <lineage>
        <taxon>Eukaryota</taxon>
        <taxon>Fungi</taxon>
        <taxon>Dikarya</taxon>
        <taxon>Ascomycota</taxon>
        <taxon>Pezizomycotina</taxon>
        <taxon>Dothideomycetes</taxon>
        <taxon>Dothideomycetidae</taxon>
        <taxon>Dothideales</taxon>
        <taxon>Dothioraceae</taxon>
        <taxon>Neodothiora</taxon>
    </lineage>
</organism>
<evidence type="ECO:0008006" key="3">
    <source>
        <dbReference type="Google" id="ProtNLM"/>
    </source>
</evidence>
<proteinExistence type="predicted"/>
<dbReference type="PANTHER" id="PTHR41677:SF1">
    <property type="entry name" value="FE2OG DIOXYGENASE DOMAIN-CONTAINING PROTEIN"/>
    <property type="match status" value="1"/>
</dbReference>
<accession>A0ABR3PJN2</accession>
<evidence type="ECO:0000313" key="1">
    <source>
        <dbReference type="EMBL" id="KAL1306341.1"/>
    </source>
</evidence>
<reference evidence="1 2" key="1">
    <citation type="submission" date="2024-07" db="EMBL/GenBank/DDBJ databases">
        <title>Draft sequence of the Neodothiora populina.</title>
        <authorList>
            <person name="Drown D.D."/>
            <person name="Schuette U.S."/>
            <person name="Buechlein A.B."/>
            <person name="Rusch D.R."/>
            <person name="Winton L.W."/>
            <person name="Adams G.A."/>
        </authorList>
    </citation>
    <scope>NUCLEOTIDE SEQUENCE [LARGE SCALE GENOMIC DNA]</scope>
    <source>
        <strain evidence="1 2">CPC 39397</strain>
    </source>
</reference>
<keyword evidence="2" id="KW-1185">Reference proteome</keyword>
<dbReference type="Proteomes" id="UP001562354">
    <property type="component" value="Unassembled WGS sequence"/>
</dbReference>
<evidence type="ECO:0000313" key="2">
    <source>
        <dbReference type="Proteomes" id="UP001562354"/>
    </source>
</evidence>
<dbReference type="GeneID" id="95978756"/>
<gene>
    <name evidence="1" type="ORF">AAFC00_005056</name>
</gene>
<dbReference type="RefSeq" id="XP_069202614.1">
    <property type="nucleotide sequence ID" value="XM_069344788.1"/>
</dbReference>
<sequence length="442" mass="49876">MPHSVQDQLLEEDVFDPKIHLSYKEPDKSFTLADLGLVQHEDSTPTAGTLPFPLLSRQGVIAYRRSTMSPEVIKKCARLVGEGTLVMRNVSKCSRFVADFWSHPETTRIVSSALRVPLDVIMPMEMGHTNIQVTGQTDLLEQLRVEPSVEATPLTEEEKNYDPLGSNSVIPWHYDSYPYVCIIMLSDTTHMHGGYTYIKTGDGSTQKIEGPSLGTAVVLQGGQVEHLAARAFGTAERITTISSYRVKAIGAWDNSFISNVRPYDSLPELYNDWSLYRLKKMREEIEAMEAKIVDAQKLEQKFPHSEVEALCERLTDYSARTARQMIHPQIRDNMVSKFSQAGVGKAPKLWAKVKALPDSADHIANAMEKTEAEMPELTKYILDWCETKAKIERNIPETSQHGPFAWPTGEVYYFPDELVRQGLKEVLLDWMDRTGILALVQE</sequence>
<comment type="caution">
    <text evidence="1">The sequence shown here is derived from an EMBL/GenBank/DDBJ whole genome shotgun (WGS) entry which is preliminary data.</text>
</comment>
<protein>
    <recommendedName>
        <fullName evidence="3">Fe2OG dioxygenase domain-containing protein</fullName>
    </recommendedName>
</protein>